<evidence type="ECO:0000313" key="3">
    <source>
        <dbReference type="Proteomes" id="UP000184267"/>
    </source>
</evidence>
<name>A0A1M2W1H3_TRAPU</name>
<evidence type="ECO:0000313" key="2">
    <source>
        <dbReference type="EMBL" id="OJT13715.1"/>
    </source>
</evidence>
<feature type="region of interest" description="Disordered" evidence="1">
    <location>
        <begin position="1"/>
        <end position="34"/>
    </location>
</feature>
<proteinExistence type="predicted"/>
<dbReference type="AlphaFoldDB" id="A0A1M2W1H3"/>
<gene>
    <name evidence="2" type="ORF">TRAPUB_9751</name>
</gene>
<accession>A0A1M2W1H3</accession>
<sequence length="55" mass="5768">MDADLNGGHAPPSTPGASVAPATPTPAPKATLFRWPQTARELIIDISDDEDDLAR</sequence>
<keyword evidence="3" id="KW-1185">Reference proteome</keyword>
<comment type="caution">
    <text evidence="2">The sequence shown here is derived from an EMBL/GenBank/DDBJ whole genome shotgun (WGS) entry which is preliminary data.</text>
</comment>
<organism evidence="2 3">
    <name type="scientific">Trametes pubescens</name>
    <name type="common">White-rot fungus</name>
    <dbReference type="NCBI Taxonomy" id="154538"/>
    <lineage>
        <taxon>Eukaryota</taxon>
        <taxon>Fungi</taxon>
        <taxon>Dikarya</taxon>
        <taxon>Basidiomycota</taxon>
        <taxon>Agaricomycotina</taxon>
        <taxon>Agaricomycetes</taxon>
        <taxon>Polyporales</taxon>
        <taxon>Polyporaceae</taxon>
        <taxon>Trametes</taxon>
    </lineage>
</organism>
<reference evidence="2 3" key="1">
    <citation type="submission" date="2016-10" db="EMBL/GenBank/DDBJ databases">
        <title>Genome sequence of the basidiomycete white-rot fungus Trametes pubescens.</title>
        <authorList>
            <person name="Makela M.R."/>
            <person name="Granchi Z."/>
            <person name="Peng M."/>
            <person name="De Vries R.P."/>
            <person name="Grigoriev I."/>
            <person name="Riley R."/>
            <person name="Hilden K."/>
        </authorList>
    </citation>
    <scope>NUCLEOTIDE SEQUENCE [LARGE SCALE GENOMIC DNA]</scope>
    <source>
        <strain evidence="2 3">FBCC735</strain>
    </source>
</reference>
<evidence type="ECO:0000256" key="1">
    <source>
        <dbReference type="SAM" id="MobiDB-lite"/>
    </source>
</evidence>
<dbReference type="Proteomes" id="UP000184267">
    <property type="component" value="Unassembled WGS sequence"/>
</dbReference>
<protein>
    <submittedName>
        <fullName evidence="2">Uncharacterized protein</fullName>
    </submittedName>
</protein>
<dbReference type="EMBL" id="MNAD01000371">
    <property type="protein sequence ID" value="OJT13715.1"/>
    <property type="molecule type" value="Genomic_DNA"/>
</dbReference>